<gene>
    <name evidence="7" type="ORF">g.35697</name>
</gene>
<dbReference type="InterPro" id="IPR014912">
    <property type="entry name" value="Sep15_SelM_dom"/>
</dbReference>
<evidence type="ECO:0000256" key="1">
    <source>
        <dbReference type="ARBA" id="ARBA00005742"/>
    </source>
</evidence>
<proteinExistence type="inferred from homology"/>
<protein>
    <recommendedName>
        <fullName evidence="4">Selenoprotein M</fullName>
    </recommendedName>
</protein>
<accession>A0A1B6IR08</accession>
<dbReference type="SUPFAM" id="SSF52833">
    <property type="entry name" value="Thioredoxin-like"/>
    <property type="match status" value="1"/>
</dbReference>
<dbReference type="InterPro" id="IPR038219">
    <property type="entry name" value="Sep15/SelM_sf"/>
</dbReference>
<dbReference type="InterPro" id="IPR039992">
    <property type="entry name" value="Sep15_SelM"/>
</dbReference>
<dbReference type="GO" id="GO:0005788">
    <property type="term" value="C:endoplasmic reticulum lumen"/>
    <property type="evidence" value="ECO:0007669"/>
    <property type="project" value="TreeGrafter"/>
</dbReference>
<keyword evidence="2 5" id="KW-0732">Signal</keyword>
<dbReference type="Pfam" id="PF08806">
    <property type="entry name" value="Sep15_SelM"/>
    <property type="match status" value="1"/>
</dbReference>
<evidence type="ECO:0000313" key="7">
    <source>
        <dbReference type="EMBL" id="JAS89356.1"/>
    </source>
</evidence>
<dbReference type="GO" id="GO:0016491">
    <property type="term" value="F:oxidoreductase activity"/>
    <property type="evidence" value="ECO:0007669"/>
    <property type="project" value="TreeGrafter"/>
</dbReference>
<feature type="signal peptide" evidence="5">
    <location>
        <begin position="1"/>
        <end position="22"/>
    </location>
</feature>
<evidence type="ECO:0000256" key="4">
    <source>
        <dbReference type="ARBA" id="ARBA00040773"/>
    </source>
</evidence>
<dbReference type="InterPro" id="IPR036249">
    <property type="entry name" value="Thioredoxin-like_sf"/>
</dbReference>
<evidence type="ECO:0000259" key="6">
    <source>
        <dbReference type="Pfam" id="PF08806"/>
    </source>
</evidence>
<dbReference type="Gene3D" id="3.40.30.50">
    <property type="entry name" value="Sep15/SelM thioredoxin-like domain, active-site redox motif"/>
    <property type="match status" value="1"/>
</dbReference>
<name>A0A1B6IR08_9HEMI</name>
<organism evidence="7">
    <name type="scientific">Homalodisca liturata</name>
    <dbReference type="NCBI Taxonomy" id="320908"/>
    <lineage>
        <taxon>Eukaryota</taxon>
        <taxon>Metazoa</taxon>
        <taxon>Ecdysozoa</taxon>
        <taxon>Arthropoda</taxon>
        <taxon>Hexapoda</taxon>
        <taxon>Insecta</taxon>
        <taxon>Pterygota</taxon>
        <taxon>Neoptera</taxon>
        <taxon>Paraneoptera</taxon>
        <taxon>Hemiptera</taxon>
        <taxon>Auchenorrhyncha</taxon>
        <taxon>Membracoidea</taxon>
        <taxon>Cicadellidae</taxon>
        <taxon>Cicadellinae</taxon>
        <taxon>Proconiini</taxon>
        <taxon>Homalodisca</taxon>
    </lineage>
</organism>
<sequence length="131" mass="14938">MARYVCICILIGLFTVFLHSLAEENSDVPLSNEELVARGEVQSCRGCSLNRLPDVKSFIYSDLPKYRGVEFHPIHGAVPHLVLFDESDKELDRINLSSLSRDECNELVRKWFSLKEEETETTASGKVHREL</sequence>
<evidence type="ECO:0000256" key="3">
    <source>
        <dbReference type="ARBA" id="ARBA00022933"/>
    </source>
</evidence>
<dbReference type="PANTHER" id="PTHR13077">
    <property type="entry name" value="SELENOPROTEIN F"/>
    <property type="match status" value="1"/>
</dbReference>
<dbReference type="AlphaFoldDB" id="A0A1B6IR08"/>
<dbReference type="PANTHER" id="PTHR13077:SF7">
    <property type="entry name" value="SELENOPROTEIN M"/>
    <property type="match status" value="1"/>
</dbReference>
<dbReference type="EMBL" id="GECU01018350">
    <property type="protein sequence ID" value="JAS89356.1"/>
    <property type="molecule type" value="Transcribed_RNA"/>
</dbReference>
<evidence type="ECO:0000256" key="5">
    <source>
        <dbReference type="SAM" id="SignalP"/>
    </source>
</evidence>
<comment type="similarity">
    <text evidence="1">Belongs to the selenoprotein M/F family.</text>
</comment>
<reference evidence="7" key="1">
    <citation type="submission" date="2015-11" db="EMBL/GenBank/DDBJ databases">
        <title>De novo transcriptome assembly of four potential Pierce s Disease insect vectors from Arizona vineyards.</title>
        <authorList>
            <person name="Tassone E.E."/>
        </authorList>
    </citation>
    <scope>NUCLEOTIDE SEQUENCE</scope>
</reference>
<feature type="chain" id="PRO_5008585251" description="Selenoprotein M" evidence="5">
    <location>
        <begin position="23"/>
        <end position="131"/>
    </location>
</feature>
<evidence type="ECO:0000256" key="2">
    <source>
        <dbReference type="ARBA" id="ARBA00022729"/>
    </source>
</evidence>
<keyword evidence="3" id="KW-0712">Selenocysteine</keyword>
<feature type="domain" description="Selenoprotein F/M" evidence="6">
    <location>
        <begin position="40"/>
        <end position="109"/>
    </location>
</feature>